<proteinExistence type="predicted"/>
<keyword evidence="2" id="KW-1185">Reference proteome</keyword>
<evidence type="ECO:0000313" key="1">
    <source>
        <dbReference type="EMBL" id="BBX97027.1"/>
    </source>
</evidence>
<reference evidence="1 2" key="1">
    <citation type="journal article" date="2019" name="Emerg. Microbes Infect.">
        <title>Comprehensive subspecies identification of 175 nontuberculous mycobacteria species based on 7547 genomic profiles.</title>
        <authorList>
            <person name="Matsumoto Y."/>
            <person name="Kinjo T."/>
            <person name="Motooka D."/>
            <person name="Nabeya D."/>
            <person name="Jung N."/>
            <person name="Uechi K."/>
            <person name="Horii T."/>
            <person name="Iida T."/>
            <person name="Fujita J."/>
            <person name="Nakamura S."/>
        </authorList>
    </citation>
    <scope>NUCLEOTIDE SEQUENCE [LARGE SCALE GENOMIC DNA]</scope>
    <source>
        <strain evidence="1 2">JCM 15657</strain>
    </source>
</reference>
<name>A0A1X1XUY9_9MYCO</name>
<dbReference type="EMBL" id="AP022581">
    <property type="protein sequence ID" value="BBX97027.1"/>
    <property type="molecule type" value="Genomic_DNA"/>
</dbReference>
<gene>
    <name evidence="1" type="ORF">MLAC_23210</name>
</gene>
<dbReference type="Proteomes" id="UP000466396">
    <property type="component" value="Chromosome"/>
</dbReference>
<evidence type="ECO:0000313" key="2">
    <source>
        <dbReference type="Proteomes" id="UP000466396"/>
    </source>
</evidence>
<dbReference type="OrthoDB" id="5124197at2"/>
<sequence>MPSPPSPRVSHFRAKVAGLSQKRPPEDPELAEAQQNLRVARLADHIKRCVDQAPALTAEQRNQLAELLRPVRGA</sequence>
<dbReference type="AlphaFoldDB" id="A0A1X1XUY9"/>
<protein>
    <submittedName>
        <fullName evidence="1">Uncharacterized protein</fullName>
    </submittedName>
</protein>
<dbReference type="RefSeq" id="WP_085162281.1">
    <property type="nucleotide sequence ID" value="NZ_AP022581.1"/>
</dbReference>
<dbReference type="STRING" id="169765.AWC15_06580"/>
<dbReference type="KEGG" id="mlj:MLAC_23210"/>
<organism evidence="1 2">
    <name type="scientific">Mycobacterium lacus</name>
    <dbReference type="NCBI Taxonomy" id="169765"/>
    <lineage>
        <taxon>Bacteria</taxon>
        <taxon>Bacillati</taxon>
        <taxon>Actinomycetota</taxon>
        <taxon>Actinomycetes</taxon>
        <taxon>Mycobacteriales</taxon>
        <taxon>Mycobacteriaceae</taxon>
        <taxon>Mycobacterium</taxon>
    </lineage>
</organism>
<accession>A0A1X1XUY9</accession>